<evidence type="ECO:0000259" key="2">
    <source>
        <dbReference type="Pfam" id="PF00345"/>
    </source>
</evidence>
<evidence type="ECO:0000313" key="4">
    <source>
        <dbReference type="Proteomes" id="UP000464468"/>
    </source>
</evidence>
<dbReference type="Gene3D" id="2.60.40.10">
    <property type="entry name" value="Immunoglobulins"/>
    <property type="match status" value="1"/>
</dbReference>
<dbReference type="GO" id="GO:0030288">
    <property type="term" value="C:outer membrane-bounded periplasmic space"/>
    <property type="evidence" value="ECO:0007669"/>
    <property type="project" value="InterPro"/>
</dbReference>
<keyword evidence="4" id="KW-1185">Reference proteome</keyword>
<sequence length="228" mass="24440">MIARIRTKLVILTALVMMPAMALAFDVVPTVTVMELPRDIRGATIVVSNPRTVPLPISVEIVEREVNEDGTEKQTPADELFRIFPAQAIIEPGKRQTIRVIWQGPALQKSRSFTLYAGEVPVDVTSGTASGVQRILRIGASVHVAPGGTTAAPRVAQAVPEGNGVRVTLANDGSRFIYMNDISLAFAGKTIPGPELARIAERTLLTPGSRRSFVIPDVAGTPELRVAD</sequence>
<feature type="signal peptide" evidence="1">
    <location>
        <begin position="1"/>
        <end position="24"/>
    </location>
</feature>
<evidence type="ECO:0000313" key="3">
    <source>
        <dbReference type="EMBL" id="QHL90518.1"/>
    </source>
</evidence>
<gene>
    <name evidence="3" type="ORF">GVO57_06270</name>
</gene>
<dbReference type="PANTHER" id="PTHR30251:SF4">
    <property type="entry name" value="SLR1668 PROTEIN"/>
    <property type="match status" value="1"/>
</dbReference>
<name>A0A7Z2NVD5_9SPHN</name>
<accession>A0A7Z2NVD5</accession>
<dbReference type="RefSeq" id="WP_160592446.1">
    <property type="nucleotide sequence ID" value="NZ_CP047895.1"/>
</dbReference>
<evidence type="ECO:0000256" key="1">
    <source>
        <dbReference type="SAM" id="SignalP"/>
    </source>
</evidence>
<feature type="chain" id="PRO_5031023158" evidence="1">
    <location>
        <begin position="25"/>
        <end position="228"/>
    </location>
</feature>
<dbReference type="InterPro" id="IPR016147">
    <property type="entry name" value="Pili_assmbl_chaperone_N"/>
</dbReference>
<dbReference type="GO" id="GO:0071555">
    <property type="term" value="P:cell wall organization"/>
    <property type="evidence" value="ECO:0007669"/>
    <property type="project" value="InterPro"/>
</dbReference>
<feature type="domain" description="Pili assembly chaperone N-terminal" evidence="2">
    <location>
        <begin position="27"/>
        <end position="142"/>
    </location>
</feature>
<dbReference type="Pfam" id="PF00345">
    <property type="entry name" value="PapD_N"/>
    <property type="match status" value="1"/>
</dbReference>
<organism evidence="3 4">
    <name type="scientific">Sphingomonas changnyeongensis</name>
    <dbReference type="NCBI Taxonomy" id="2698679"/>
    <lineage>
        <taxon>Bacteria</taxon>
        <taxon>Pseudomonadati</taxon>
        <taxon>Pseudomonadota</taxon>
        <taxon>Alphaproteobacteria</taxon>
        <taxon>Sphingomonadales</taxon>
        <taxon>Sphingomonadaceae</taxon>
        <taxon>Sphingomonas</taxon>
    </lineage>
</organism>
<dbReference type="KEGG" id="schy:GVO57_06270"/>
<protein>
    <submittedName>
        <fullName evidence="3">Fimbria/pilus periplasmic chaperone</fullName>
    </submittedName>
</protein>
<dbReference type="InterPro" id="IPR008962">
    <property type="entry name" value="PapD-like_sf"/>
</dbReference>
<dbReference type="Proteomes" id="UP000464468">
    <property type="component" value="Chromosome"/>
</dbReference>
<dbReference type="SUPFAM" id="SSF49354">
    <property type="entry name" value="PapD-like"/>
    <property type="match status" value="1"/>
</dbReference>
<reference evidence="3 4" key="1">
    <citation type="submission" date="2020-01" db="EMBL/GenBank/DDBJ databases">
        <title>Sphingomonas sp. C33 whole genome sequece.</title>
        <authorList>
            <person name="Park C."/>
        </authorList>
    </citation>
    <scope>NUCLEOTIDE SEQUENCE [LARGE SCALE GENOMIC DNA]</scope>
    <source>
        <strain evidence="3 4">C33</strain>
    </source>
</reference>
<dbReference type="InterPro" id="IPR050643">
    <property type="entry name" value="Periplasmic_pilus_chap"/>
</dbReference>
<dbReference type="PANTHER" id="PTHR30251">
    <property type="entry name" value="PILUS ASSEMBLY CHAPERONE"/>
    <property type="match status" value="1"/>
</dbReference>
<proteinExistence type="predicted"/>
<dbReference type="EMBL" id="CP047895">
    <property type="protein sequence ID" value="QHL90518.1"/>
    <property type="molecule type" value="Genomic_DNA"/>
</dbReference>
<dbReference type="InterPro" id="IPR013783">
    <property type="entry name" value="Ig-like_fold"/>
</dbReference>
<dbReference type="AlphaFoldDB" id="A0A7Z2NVD5"/>
<keyword evidence="1" id="KW-0732">Signal</keyword>